<sequence length="1016" mass="111339">MICNNVGLFLKHGGRRMIFRIAVDDIFDPSRKLAYVVRTPNKIGTEDVLRVRGLLSNNTTSKCYAFIYEHDMYAPGAHGYRNIESGKPYDLFEILGATWSVEIGYLPGMTDNVGNSAAQIIRDFLCIEDVLVRTSENFFFKEEPDRTARNYNPLVQYCKLVHTKAEGVFEVEFLGNKNVCAINRSIANPIITPHPIPFIMAPDVVGEGVEEDVRAVDLHVSDEELEKISKHGIDGRGPLNLSLEAMHAIRTYFDGENRPPNDIELETLAQTWSEHCKHNIFSAQIDEIKEGLYRHCIKRATSDINSPMCISVFSDNAGAITFDDDFLVVAKVETHNSPSALDPFGGAETGVLGVNRDIIGFGMGAKPIMNSYHFCFADNLEQKLYRDRECLEEILPPRKIADGVIRGVNSGGNCSGIPTTIGTSYFDNRFCGKPLVFVGSIGIIPRTVCGLPAHVKTVQDGDYIVVVGGRVGRDGIHGATFSSHALREGIGATVVQVGSPITQKKLSDAIIKQARDLGLYNAITDNGAGGLSSSVGEMGVRGFNVELDKVPLKTQSMLPWEIWVSESQERMTLAVPPSKYQKLAEIMQMHDVEISIIGEFNSTGRAVVTYNGKVIMDIDTSFLHNGVPRLTLTTEKQFYTQQQSELRTNTSVAEDLRNIIGRKNICSKEYIISQYDHEVQGSSVIKPLQGAGRICGDAVVLRPVPSSKRGVVTSQGFGCRYGEVDPYRMAACAIDTAIRNYVAVGGNIDHLALIDNFCWCSATEPGRLWQLKQAAKACYDYATAFGTPFISGKDSMFNDFHGYNSAGQPVRISAPPSLLISTLGIIENVESAISPHVKGMDPIYILGTTYNELGMSEYQAYSGLNSGSVPSVDAQTAKLMYRKFHHATIRGIIASAIAPGLGGLAVGLAKALIGGRLGAEIDLSAVPTSGIPKDEMWEKSIMFSESQSRIIVTVHEDRSAEFESIFSEVPHARIGRTTKDYMLKITDVAEVCLHDLEASYKAFSNSHYADHCAENL</sequence>
<feature type="binding site" evidence="8">
    <location>
        <position position="795"/>
    </location>
    <ligand>
        <name>substrate</name>
    </ligand>
</feature>
<feature type="binding site" evidence="8">
    <location>
        <position position="525"/>
    </location>
    <ligand>
        <name>Mg(2+)</name>
        <dbReference type="ChEBI" id="CHEBI:18420"/>
        <label>2</label>
    </ligand>
</feature>
<dbReference type="PANTHER" id="PTHR43555:SF1">
    <property type="entry name" value="PHOSPHORIBOSYLFORMYLGLYCINAMIDINE SYNTHASE SUBUNIT PURL"/>
    <property type="match status" value="1"/>
</dbReference>
<keyword evidence="6 8" id="KW-0067">ATP-binding</keyword>
<evidence type="ECO:0000256" key="8">
    <source>
        <dbReference type="HAMAP-Rule" id="MF_00420"/>
    </source>
</evidence>
<dbReference type="GO" id="GO:0005737">
    <property type="term" value="C:cytoplasm"/>
    <property type="evidence" value="ECO:0007669"/>
    <property type="project" value="UniProtKB-SubCell"/>
</dbReference>
<dbReference type="Gene3D" id="3.30.1330.10">
    <property type="entry name" value="PurM-like, N-terminal domain"/>
    <property type="match status" value="2"/>
</dbReference>
<dbReference type="Pfam" id="PF00586">
    <property type="entry name" value="AIRS"/>
    <property type="match status" value="2"/>
</dbReference>
<dbReference type="InterPro" id="IPR036921">
    <property type="entry name" value="PurM-like_N_sf"/>
</dbReference>
<comment type="pathway">
    <text evidence="8">Purine metabolism; IMP biosynthesis via de novo pathway; 5-amino-1-(5-phospho-D-ribosyl)imidazole from N(2)-formyl-N(1)-(5-phospho-D-ribosyl)glycinamide: step 1/2.</text>
</comment>
<dbReference type="InterPro" id="IPR010918">
    <property type="entry name" value="PurM-like_C_dom"/>
</dbReference>
<dbReference type="EMBL" id="CP001079">
    <property type="protein sequence ID" value="ACM49577.1"/>
    <property type="molecule type" value="Genomic_DNA"/>
</dbReference>
<dbReference type="InterPro" id="IPR036676">
    <property type="entry name" value="PurM-like_C_sf"/>
</dbReference>
<evidence type="ECO:0000256" key="7">
    <source>
        <dbReference type="ARBA" id="ARBA00022842"/>
    </source>
</evidence>
<dbReference type="PANTHER" id="PTHR43555">
    <property type="entry name" value="PHOSPHORIBOSYLFORMYLGLYCINAMIDINE SYNTHASE SUBUNIT PURL"/>
    <property type="match status" value="1"/>
</dbReference>
<feature type="binding site" evidence="8">
    <location>
        <position position="333"/>
    </location>
    <ligand>
        <name>Mg(2+)</name>
        <dbReference type="ChEBI" id="CHEBI:18420"/>
        <label>1</label>
    </ligand>
</feature>
<evidence type="ECO:0000259" key="10">
    <source>
        <dbReference type="Pfam" id="PF02769"/>
    </source>
</evidence>
<dbReference type="GO" id="GO:0005524">
    <property type="term" value="F:ATP binding"/>
    <property type="evidence" value="ECO:0007669"/>
    <property type="project" value="UniProtKB-UniRule"/>
</dbReference>
<feature type="domain" description="PurM-like N-terminal" evidence="9">
    <location>
        <begin position="315"/>
        <end position="444"/>
    </location>
</feature>
<dbReference type="InterPro" id="IPR041609">
    <property type="entry name" value="PurL_linker"/>
</dbReference>
<dbReference type="KEGG" id="amf:AMF_743"/>
<evidence type="ECO:0000256" key="4">
    <source>
        <dbReference type="ARBA" id="ARBA00022741"/>
    </source>
</evidence>
<feature type="binding site" evidence="8">
    <location>
        <position position="755"/>
    </location>
    <ligand>
        <name>ATP</name>
        <dbReference type="ChEBI" id="CHEBI:30616"/>
    </ligand>
</feature>
<dbReference type="GO" id="GO:0006189">
    <property type="term" value="P:'de novo' IMP biosynthetic process"/>
    <property type="evidence" value="ECO:0007669"/>
    <property type="project" value="UniProtKB-UniRule"/>
</dbReference>
<evidence type="ECO:0000259" key="9">
    <source>
        <dbReference type="Pfam" id="PF00586"/>
    </source>
</evidence>
<feature type="binding site" evidence="8">
    <location>
        <position position="496"/>
    </location>
    <ligand>
        <name>substrate</name>
    </ligand>
</feature>
<evidence type="ECO:0000256" key="3">
    <source>
        <dbReference type="ARBA" id="ARBA00022723"/>
    </source>
</evidence>
<dbReference type="GO" id="GO:0004642">
    <property type="term" value="F:phosphoribosylformylglycinamidine synthase activity"/>
    <property type="evidence" value="ECO:0007669"/>
    <property type="project" value="UniProtKB-UniRule"/>
</dbReference>
<dbReference type="InterPro" id="IPR010074">
    <property type="entry name" value="PRibForGlyAmidine_synth_PurL"/>
</dbReference>
<dbReference type="Gene3D" id="3.90.650.10">
    <property type="entry name" value="PurM-like C-terminal domain"/>
    <property type="match status" value="2"/>
</dbReference>
<organism evidence="12 13">
    <name type="scientific">Anaplasma marginale (strain Florida)</name>
    <dbReference type="NCBI Taxonomy" id="320483"/>
    <lineage>
        <taxon>Bacteria</taxon>
        <taxon>Pseudomonadati</taxon>
        <taxon>Pseudomonadota</taxon>
        <taxon>Alphaproteobacteria</taxon>
        <taxon>Rickettsiales</taxon>
        <taxon>Anaplasmataceae</taxon>
        <taxon>Anaplasma</taxon>
    </lineage>
</organism>
<evidence type="ECO:0000256" key="2">
    <source>
        <dbReference type="ARBA" id="ARBA00022598"/>
    </source>
</evidence>
<evidence type="ECO:0000256" key="1">
    <source>
        <dbReference type="ARBA" id="ARBA00022490"/>
    </source>
</evidence>
<dbReference type="SUPFAM" id="SSF55326">
    <property type="entry name" value="PurM N-terminal domain-like"/>
    <property type="match status" value="2"/>
</dbReference>
<keyword evidence="2 8" id="KW-0436">Ligase</keyword>
<comment type="function">
    <text evidence="8">Part of the phosphoribosylformylglycinamidine synthase complex involved in the purines biosynthetic pathway. Catalyzes the ATP-dependent conversion of formylglycinamide ribonucleotide (FGAR) and glutamine to yield formylglycinamidine ribonucleotide (FGAM) and glutamate. The FGAM synthase complex is composed of three subunits. PurQ produces an ammonia molecule by converting glutamine to glutamate. PurL transfers the ammonia molecule to FGAR to form FGAM in an ATP-dependent manner. PurS interacts with PurQ and PurL and is thought to assist in the transfer of the ammonia molecule from PurQ to PurL.</text>
</comment>
<dbReference type="EC" id="6.3.5.3" evidence="8"/>
<proteinExistence type="inferred from homology"/>
<dbReference type="STRING" id="320483.AMF_743"/>
<feature type="binding site" evidence="8">
    <location>
        <position position="331"/>
    </location>
    <ligand>
        <name>ATP</name>
        <dbReference type="ChEBI" id="CHEBI:30616"/>
    </ligand>
</feature>
<feature type="active site" description="Proton acceptor" evidence="8">
    <location>
        <position position="335"/>
    </location>
</feature>
<comment type="caution">
    <text evidence="8">Lacks conserved residue(s) required for the propagation of feature annotation.</text>
</comment>
<feature type="binding site" evidence="8">
    <location>
        <position position="356"/>
    </location>
    <ligand>
        <name>substrate</name>
    </ligand>
</feature>
<keyword evidence="7 8" id="KW-0460">Magnesium</keyword>
<feature type="domain" description="PurM-like C-terminal" evidence="10">
    <location>
        <begin position="841"/>
        <end position="985"/>
    </location>
</feature>
<feature type="domain" description="PurM-like N-terminal" evidence="9">
    <location>
        <begin position="697"/>
        <end position="793"/>
    </location>
</feature>
<dbReference type="SUPFAM" id="SSF56042">
    <property type="entry name" value="PurM C-terminal domain-like"/>
    <property type="match status" value="2"/>
</dbReference>
<keyword evidence="3 8" id="KW-0479">Metal-binding</keyword>
<comment type="catalytic activity">
    <reaction evidence="8">
        <text>N(2)-formyl-N(1)-(5-phospho-beta-D-ribosyl)glycinamide + L-glutamine + ATP + H2O = 2-formamido-N(1)-(5-O-phospho-beta-D-ribosyl)acetamidine + L-glutamate + ADP + phosphate + H(+)</text>
        <dbReference type="Rhea" id="RHEA:17129"/>
        <dbReference type="ChEBI" id="CHEBI:15377"/>
        <dbReference type="ChEBI" id="CHEBI:15378"/>
        <dbReference type="ChEBI" id="CHEBI:29985"/>
        <dbReference type="ChEBI" id="CHEBI:30616"/>
        <dbReference type="ChEBI" id="CHEBI:43474"/>
        <dbReference type="ChEBI" id="CHEBI:58359"/>
        <dbReference type="ChEBI" id="CHEBI:147286"/>
        <dbReference type="ChEBI" id="CHEBI:147287"/>
        <dbReference type="ChEBI" id="CHEBI:456216"/>
        <dbReference type="EC" id="6.3.5.3"/>
    </reaction>
</comment>
<dbReference type="InterPro" id="IPR016188">
    <property type="entry name" value="PurM-like_N"/>
</dbReference>
<protein>
    <recommendedName>
        <fullName evidence="8">Phosphoribosylformylglycinamidine synthase subunit PurL</fullName>
        <shortName evidence="8">FGAM synthase</shortName>
        <ecNumber evidence="8">6.3.5.3</ecNumber>
    </recommendedName>
    <alternativeName>
        <fullName evidence="8">Formylglycinamide ribonucleotide amidotransferase subunit II</fullName>
        <shortName evidence="8">FGAR amidotransferase II</shortName>
        <shortName evidence="8">FGAR-AT II</shortName>
    </alternativeName>
    <alternativeName>
        <fullName evidence="8">Glutamine amidotransferase PurL</fullName>
    </alternativeName>
    <alternativeName>
        <fullName evidence="8">Phosphoribosylformylglycinamidine synthase subunit II</fullName>
    </alternativeName>
</protein>
<keyword evidence="13" id="KW-1185">Reference proteome</keyword>
<dbReference type="GO" id="GO:0000287">
    <property type="term" value="F:magnesium ion binding"/>
    <property type="evidence" value="ECO:0007669"/>
    <property type="project" value="UniProtKB-UniRule"/>
</dbReference>
<feature type="active site" evidence="8">
    <location>
        <position position="275"/>
    </location>
</feature>
<dbReference type="Pfam" id="PF02769">
    <property type="entry name" value="AIRS_C"/>
    <property type="match status" value="2"/>
</dbReference>
<accession>B9KGM3</accession>
<dbReference type="CDD" id="cd02204">
    <property type="entry name" value="PurL_repeat2"/>
    <property type="match status" value="1"/>
</dbReference>
<evidence type="ECO:0000259" key="11">
    <source>
        <dbReference type="Pfam" id="PF18072"/>
    </source>
</evidence>
<dbReference type="AlphaFoldDB" id="B9KGM3"/>
<dbReference type="UniPathway" id="UPA00074">
    <property type="reaction ID" value="UER00128"/>
</dbReference>
<keyword evidence="5 8" id="KW-0658">Purine biosynthesis</keyword>
<dbReference type="Proteomes" id="UP000007307">
    <property type="component" value="Chromosome"/>
</dbReference>
<evidence type="ECO:0000256" key="6">
    <source>
        <dbReference type="ARBA" id="ARBA00022840"/>
    </source>
</evidence>
<evidence type="ECO:0000256" key="5">
    <source>
        <dbReference type="ARBA" id="ARBA00022755"/>
    </source>
</evidence>
<evidence type="ECO:0000313" key="13">
    <source>
        <dbReference type="Proteomes" id="UP000007307"/>
    </source>
</evidence>
<feature type="domain" description="PurM-like C-terminal" evidence="10">
    <location>
        <begin position="459"/>
        <end position="610"/>
    </location>
</feature>
<gene>
    <name evidence="8 12" type="primary">purL</name>
    <name evidence="12" type="ordered locus">AMF_743</name>
</gene>
<feature type="binding site" evidence="8">
    <location>
        <position position="357"/>
    </location>
    <ligand>
        <name>Mg(2+)</name>
        <dbReference type="ChEBI" id="CHEBI:18420"/>
        <label>2</label>
    </ligand>
</feature>
<feature type="binding site" evidence="8">
    <location>
        <begin position="566"/>
        <end position="568"/>
    </location>
    <ligand>
        <name>substrate</name>
    </ligand>
</feature>
<feature type="domain" description="Phosphoribosylformylglycinamidine synthase linker" evidence="11">
    <location>
        <begin position="239"/>
        <end position="278"/>
    </location>
</feature>
<dbReference type="Pfam" id="PF18072">
    <property type="entry name" value="FGAR-AT_linker"/>
    <property type="match status" value="1"/>
</dbReference>
<comment type="subunit">
    <text evidence="8">Monomer. Part of the FGAM synthase complex composed of 1 PurL, 1 PurQ and 2 PurS subunits.</text>
</comment>
<dbReference type="HAMAP" id="MF_00420">
    <property type="entry name" value="PurL_2"/>
    <property type="match status" value="1"/>
</dbReference>
<comment type="subcellular location">
    <subcellularLocation>
        <location evidence="8">Cytoplasm</location>
    </subcellularLocation>
</comment>
<dbReference type="HOGENOM" id="CLU_003100_0_0_5"/>
<dbReference type="eggNOG" id="COG0046">
    <property type="taxonomic scope" value="Bacteria"/>
</dbReference>
<keyword evidence="1 8" id="KW-0963">Cytoplasm</keyword>
<evidence type="ECO:0000313" key="12">
    <source>
        <dbReference type="EMBL" id="ACM49577.1"/>
    </source>
</evidence>
<feature type="binding site" evidence="8">
    <location>
        <position position="792"/>
    </location>
    <ligand>
        <name>ATP</name>
        <dbReference type="ChEBI" id="CHEBI:30616"/>
    </ligand>
</feature>
<keyword evidence="4 8" id="KW-0547">Nucleotide-binding</keyword>
<comment type="similarity">
    <text evidence="8">Belongs to the FGAMS family.</text>
</comment>
<reference evidence="12 13" key="1">
    <citation type="journal article" date="2009" name="BMC Genomics">
        <title>Conservation in the face of diversity: multistrain analysis of an intracellular bacterium.</title>
        <authorList>
            <person name="Dark M.J."/>
            <person name="Herndon D.R."/>
            <person name="Kappmeyer L.S."/>
            <person name="Gonzales M.P."/>
            <person name="Nordeen E."/>
            <person name="Palmer G.H."/>
            <person name="Knowles D.P. Jr."/>
            <person name="Brayton K.A."/>
        </authorList>
    </citation>
    <scope>NUCLEOTIDE SEQUENCE [LARGE SCALE GENOMIC DNA]</scope>
    <source>
        <strain evidence="12 13">Florida</strain>
    </source>
</reference>
<name>B9KGM3_ANAMF</name>
<dbReference type="CDD" id="cd02203">
    <property type="entry name" value="PurL_repeat1"/>
    <property type="match status" value="1"/>
</dbReference>